<sequence>MRSICGGAMVGDRDHQEDDFTFVLADARRPDSTVLIVLCDGMGGHVGGEVAAQTAVRAFQDRFESFTSTDPQKRLMSSLEAANRVIGERIRANPGLEGMGCTLIGAIKLADRLIWVSVGDSHIYLFRNETLTKLNADHSLFSELMIKVNRGEITLQEAQANPRRNALISAVMGREIAQIDYNHAALREGDLLIFASDGLDTLPTERLRQQISAVYGREPEEVTHALLDAVRLCRKPRQDNTTIVACYHTLQQVPFWREMTRWPLAMASRWRLSGAQRVAIGGGVVALLVIAGVLLAGLRDTPPPTKTVPAETTPAKPPAEIALPDPASEPLPQSPDQSSASAPSDGSGAQGAAPSEAGIIGSVVPDQMSSTADASKAEAAASNAVGPETAVPQVAEPQGAVSATVPGPTQRPRAKPGTPPPGTPLGAPSPDPIAITPPPATPTAPLPDPATEAQK</sequence>
<keyword evidence="2" id="KW-0812">Transmembrane</keyword>
<feature type="region of interest" description="Disordered" evidence="1">
    <location>
        <begin position="300"/>
        <end position="355"/>
    </location>
</feature>
<dbReference type="InterPro" id="IPR001932">
    <property type="entry name" value="PPM-type_phosphatase-like_dom"/>
</dbReference>
<organism evidence="4 5">
    <name type="scientific">Rhodobacter maris</name>
    <dbReference type="NCBI Taxonomy" id="446682"/>
    <lineage>
        <taxon>Bacteria</taxon>
        <taxon>Pseudomonadati</taxon>
        <taxon>Pseudomonadota</taxon>
        <taxon>Alphaproteobacteria</taxon>
        <taxon>Rhodobacterales</taxon>
        <taxon>Rhodobacter group</taxon>
        <taxon>Rhodobacter</taxon>
    </lineage>
</organism>
<dbReference type="InterPro" id="IPR036457">
    <property type="entry name" value="PPM-type-like_dom_sf"/>
</dbReference>
<evidence type="ECO:0000256" key="1">
    <source>
        <dbReference type="SAM" id="MobiDB-lite"/>
    </source>
</evidence>
<feature type="domain" description="PPM-type phosphatase" evidence="3">
    <location>
        <begin position="1"/>
        <end position="248"/>
    </location>
</feature>
<feature type="transmembrane region" description="Helical" evidence="2">
    <location>
        <begin position="278"/>
        <end position="298"/>
    </location>
</feature>
<dbReference type="PROSITE" id="PS51746">
    <property type="entry name" value="PPM_2"/>
    <property type="match status" value="1"/>
</dbReference>
<evidence type="ECO:0000256" key="2">
    <source>
        <dbReference type="SAM" id="Phobius"/>
    </source>
</evidence>
<dbReference type="RefSeq" id="WP_097071457.1">
    <property type="nucleotide sequence ID" value="NZ_OBMT01000023.1"/>
</dbReference>
<dbReference type="Proteomes" id="UP000219111">
    <property type="component" value="Unassembled WGS sequence"/>
</dbReference>
<protein>
    <submittedName>
        <fullName evidence="4">Serine/threonine protein phosphatase PrpC</fullName>
    </submittedName>
</protein>
<keyword evidence="2" id="KW-0472">Membrane</keyword>
<feature type="compositionally biased region" description="Pro residues" evidence="1">
    <location>
        <begin position="417"/>
        <end position="448"/>
    </location>
</feature>
<evidence type="ECO:0000259" key="3">
    <source>
        <dbReference type="PROSITE" id="PS51746"/>
    </source>
</evidence>
<feature type="compositionally biased region" description="Low complexity" evidence="1">
    <location>
        <begin position="369"/>
        <end position="384"/>
    </location>
</feature>
<evidence type="ECO:0000313" key="4">
    <source>
        <dbReference type="EMBL" id="SOC21393.1"/>
    </source>
</evidence>
<dbReference type="SMART" id="SM00331">
    <property type="entry name" value="PP2C_SIG"/>
    <property type="match status" value="1"/>
</dbReference>
<dbReference type="SMART" id="SM00332">
    <property type="entry name" value="PP2Cc"/>
    <property type="match status" value="1"/>
</dbReference>
<dbReference type="Pfam" id="PF13672">
    <property type="entry name" value="PP2C_2"/>
    <property type="match status" value="1"/>
</dbReference>
<dbReference type="AlphaFoldDB" id="A0A285TH31"/>
<proteinExistence type="predicted"/>
<dbReference type="Gene3D" id="3.60.40.10">
    <property type="entry name" value="PPM-type phosphatase domain"/>
    <property type="match status" value="1"/>
</dbReference>
<keyword evidence="5" id="KW-1185">Reference proteome</keyword>
<evidence type="ECO:0000313" key="5">
    <source>
        <dbReference type="Proteomes" id="UP000219111"/>
    </source>
</evidence>
<feature type="compositionally biased region" description="Low complexity" evidence="1">
    <location>
        <begin position="334"/>
        <end position="355"/>
    </location>
</feature>
<feature type="compositionally biased region" description="Low complexity" evidence="1">
    <location>
        <begin position="307"/>
        <end position="320"/>
    </location>
</feature>
<dbReference type="SUPFAM" id="SSF81606">
    <property type="entry name" value="PP2C-like"/>
    <property type="match status" value="1"/>
</dbReference>
<name>A0A285TH31_9RHOB</name>
<accession>A0A285TH31</accession>
<dbReference type="CDD" id="cd00143">
    <property type="entry name" value="PP2Cc"/>
    <property type="match status" value="1"/>
</dbReference>
<gene>
    <name evidence="4" type="ORF">SAMN05877831_1239</name>
</gene>
<feature type="region of interest" description="Disordered" evidence="1">
    <location>
        <begin position="367"/>
        <end position="455"/>
    </location>
</feature>
<keyword evidence="2" id="KW-1133">Transmembrane helix</keyword>
<dbReference type="EMBL" id="OBMT01000023">
    <property type="protein sequence ID" value="SOC21393.1"/>
    <property type="molecule type" value="Genomic_DNA"/>
</dbReference>
<reference evidence="5" key="1">
    <citation type="submission" date="2017-08" db="EMBL/GenBank/DDBJ databases">
        <authorList>
            <person name="Varghese N."/>
            <person name="Submissions S."/>
        </authorList>
    </citation>
    <scope>NUCLEOTIDE SEQUENCE [LARGE SCALE GENOMIC DNA]</scope>
    <source>
        <strain evidence="5">JA276</strain>
    </source>
</reference>
<dbReference type="OrthoDB" id="9801841at2"/>